<name>T1DCX5_9ZZZZ</name>
<evidence type="ECO:0000259" key="1">
    <source>
        <dbReference type="Pfam" id="PF20256"/>
    </source>
</evidence>
<organism evidence="2">
    <name type="scientific">mine drainage metagenome</name>
    <dbReference type="NCBI Taxonomy" id="410659"/>
    <lineage>
        <taxon>unclassified sequences</taxon>
        <taxon>metagenomes</taxon>
        <taxon>ecological metagenomes</taxon>
    </lineage>
</organism>
<dbReference type="InterPro" id="IPR046867">
    <property type="entry name" value="AldOxase/xan_DH_MoCoBD2"/>
</dbReference>
<reference evidence="2" key="1">
    <citation type="submission" date="2013-08" db="EMBL/GenBank/DDBJ databases">
        <authorList>
            <person name="Mendez C."/>
            <person name="Richter M."/>
            <person name="Ferrer M."/>
            <person name="Sanchez J."/>
        </authorList>
    </citation>
    <scope>NUCLEOTIDE SEQUENCE</scope>
</reference>
<comment type="caution">
    <text evidence="2">The sequence shown here is derived from an EMBL/GenBank/DDBJ whole genome shotgun (WGS) entry which is preliminary data.</text>
</comment>
<proteinExistence type="predicted"/>
<feature type="domain" description="Aldehyde oxidase/xanthine dehydrogenase second molybdopterin binding" evidence="1">
    <location>
        <begin position="1"/>
        <end position="56"/>
    </location>
</feature>
<protein>
    <submittedName>
        <fullName evidence="2">Hypoxanthine oxidase XdhD</fullName>
    </submittedName>
</protein>
<dbReference type="Gene3D" id="3.30.365.10">
    <property type="entry name" value="Aldehyde oxidase/xanthine dehydrogenase, molybdopterin binding domain"/>
    <property type="match status" value="1"/>
</dbReference>
<dbReference type="EMBL" id="AUZY01000211">
    <property type="protein sequence ID" value="EQD79299.1"/>
    <property type="molecule type" value="Genomic_DNA"/>
</dbReference>
<dbReference type="InterPro" id="IPR037165">
    <property type="entry name" value="AldOxase/xan_DH_Mopterin-bd_sf"/>
</dbReference>
<evidence type="ECO:0000313" key="2">
    <source>
        <dbReference type="EMBL" id="EQD79299.1"/>
    </source>
</evidence>
<dbReference type="SUPFAM" id="SSF56003">
    <property type="entry name" value="Molybdenum cofactor-binding domain"/>
    <property type="match status" value="1"/>
</dbReference>
<dbReference type="Pfam" id="PF20256">
    <property type="entry name" value="MoCoBD_2"/>
    <property type="match status" value="1"/>
</dbReference>
<accession>T1DCX5</accession>
<dbReference type="AlphaFoldDB" id="T1DCX5"/>
<reference evidence="2" key="2">
    <citation type="journal article" date="2014" name="ISME J.">
        <title>Microbial stratification in low pH oxic and suboxic macroscopic growths along an acid mine drainage.</title>
        <authorList>
            <person name="Mendez-Garcia C."/>
            <person name="Mesa V."/>
            <person name="Sprenger R.R."/>
            <person name="Richter M."/>
            <person name="Diez M.S."/>
            <person name="Solano J."/>
            <person name="Bargiela R."/>
            <person name="Golyshina O.V."/>
            <person name="Manteca A."/>
            <person name="Ramos J.L."/>
            <person name="Gallego J.R."/>
            <person name="Llorente I."/>
            <person name="Martins Dos Santos V.A."/>
            <person name="Jensen O.N."/>
            <person name="Pelaez A.I."/>
            <person name="Sanchez J."/>
            <person name="Ferrer M."/>
        </authorList>
    </citation>
    <scope>NUCLEOTIDE SEQUENCE</scope>
</reference>
<gene>
    <name evidence="2" type="ORF">B1B_00273</name>
</gene>
<dbReference type="GO" id="GO:0016491">
    <property type="term" value="F:oxidoreductase activity"/>
    <property type="evidence" value="ECO:0007669"/>
    <property type="project" value="InterPro"/>
</dbReference>
<sequence length="67" mass="6670">MAIAMHGTAIPGLDMGAASIKLNDDGSFNVLVGATDLGTGSDTVLAQIAAEVLGSPARGHCHPFLGH</sequence>